<dbReference type="InterPro" id="IPR001407">
    <property type="entry name" value="RNA_pol_PB1_influenza"/>
</dbReference>
<evidence type="ECO:0000256" key="6">
    <source>
        <dbReference type="ARBA" id="ARBA00022741"/>
    </source>
</evidence>
<keyword evidence="4" id="KW-0808">Transferase</keyword>
<evidence type="ECO:0000256" key="1">
    <source>
        <dbReference type="ARBA" id="ARBA00012494"/>
    </source>
</evidence>
<evidence type="ECO:0000256" key="2">
    <source>
        <dbReference type="ARBA" id="ARBA00020035"/>
    </source>
</evidence>
<reference evidence="10" key="1">
    <citation type="journal article" date="2019" name="PLoS Pathog.">
        <title>Re-assessing the diversity of negative strand RNA viruses in insects.</title>
        <authorList>
            <person name="Kafer S."/>
            <person name="Paraskevopoulou S."/>
            <person name="Zirkel F."/>
            <person name="Wieseke N."/>
            <person name="Donath A."/>
            <person name="Petersen M."/>
            <person name="Jones T.C."/>
            <person name="Liu S."/>
            <person name="Zhou X."/>
            <person name="Middendorf M."/>
            <person name="Junglen S."/>
            <person name="Misof B."/>
            <person name="Drosten C."/>
        </authorList>
    </citation>
    <scope>NUCLEOTIDE SEQUENCE</scope>
    <source>
        <strain evidence="10">OKIAV204</strain>
    </source>
</reference>
<reference evidence="10" key="2">
    <citation type="submission" date="2020-03" db="EMBL/GenBank/DDBJ databases">
        <authorList>
            <person name="Kafer S."/>
            <person name="Paraskevopoulou S."/>
            <person name="Zirkel F."/>
            <person name="Wieseke N."/>
            <person name="Donath A."/>
            <person name="Petersen M."/>
            <person name="Jones T.C."/>
            <person name="Liu S."/>
            <person name="Zhou X."/>
            <person name="Middendorf M."/>
            <person name="Junglen S."/>
            <person name="Misof B."/>
            <person name="Drosten C."/>
        </authorList>
    </citation>
    <scope>NUCLEOTIDE SEQUENCE</scope>
    <source>
        <strain evidence="10">OKIAV204</strain>
    </source>
</reference>
<evidence type="ECO:0000256" key="4">
    <source>
        <dbReference type="ARBA" id="ARBA00022679"/>
    </source>
</evidence>
<keyword evidence="6" id="KW-0547">Nucleotide-binding</keyword>
<evidence type="ECO:0000256" key="7">
    <source>
        <dbReference type="ARBA" id="ARBA00022953"/>
    </source>
</evidence>
<evidence type="ECO:0000256" key="3">
    <source>
        <dbReference type="ARBA" id="ARBA00022484"/>
    </source>
</evidence>
<dbReference type="GO" id="GO:0000166">
    <property type="term" value="F:nucleotide binding"/>
    <property type="evidence" value="ECO:0007669"/>
    <property type="project" value="UniProtKB-KW"/>
</dbReference>
<keyword evidence="5" id="KW-0548">Nucleotidyltransferase</keyword>
<keyword evidence="7" id="KW-0693">Viral RNA replication</keyword>
<dbReference type="GO" id="GO:0003723">
    <property type="term" value="F:RNA binding"/>
    <property type="evidence" value="ECO:0007669"/>
    <property type="project" value="InterPro"/>
</dbReference>
<dbReference type="EMBL" id="MT153558">
    <property type="protein sequence ID" value="QMP82367.1"/>
    <property type="molecule type" value="Viral_cRNA"/>
</dbReference>
<dbReference type="GO" id="GO:0003968">
    <property type="term" value="F:RNA-directed RNA polymerase activity"/>
    <property type="evidence" value="ECO:0007669"/>
    <property type="project" value="UniProtKB-KW"/>
</dbReference>
<organism evidence="10">
    <name type="scientific">Zygentoman orthomyxo-related virus OKIAV204</name>
    <dbReference type="NCBI Taxonomy" id="2746284"/>
    <lineage>
        <taxon>Viruses</taxon>
        <taxon>Riboviria</taxon>
        <taxon>Orthornavirae</taxon>
        <taxon>Negarnaviricota</taxon>
        <taxon>Polyploviricotina</taxon>
        <taxon>Insthoviricetes</taxon>
        <taxon>Articulavirales</taxon>
        <taxon>Orthomyxoviridae</taxon>
    </lineage>
</organism>
<dbReference type="InterPro" id="IPR007099">
    <property type="entry name" value="RNA-dir_pol_NSvirus"/>
</dbReference>
<sequence length="819" mass="91437">MDSELINTSCERDPDKLAALLDPTRILEPKMRKSLNRISNQYQYVNPPPRAYGSPVLRVGESITRAEGFDRNNAKLRFRVNEVPFQSTVQRPGEMGITPSLDTSANWNIGSTFEDAAKYLEVHAEVIDRVARETVDALKNTPVSDLMKGRQTWDSLKYRSVPAPEAVLSYMDFLATIGETPDTMWEAWQSLVRSFDKKRFVAPYQEESVVKTKTRERLNWKKMTDKDSCKFVSHLKNKTWEGDAAFVKMVEINTAYGSSLKTGERGKGDHERRSIASGSAQMRIAMYGPETFHLKLCKAVPNATISDGGERKKHQIASEMASTHSGILSGDLGFHTTVIGSLDDTKWNECMPHEAMAYVMDVWFLNDLVRDARGIQRATAEVKELAMMCEVSYMMTCMKRIWVGSEIRSPLGDRRVGRVPMWVHEKYNAEWREVMRKAAGIRRIFSLTQGDPDPHNVYPDFPLIPGGIVPTPANRADLQLAMNRHYLPAPCGMLMGISNAGSTTMGIIHVPRATIPSVGMAYLRSSDDSMIKIEAPSQQALDAQWALVYNRLRNRGINMSLTKSYFTTETGEYTSWYIQAQFAANFGLETSVVRPQGKNPQDDFNSIAKSTATSLREQTLNAMGATAKIRVGVGNVRRLYKTKPSSGKFGVHPKHRLLASGGSNPWDFSNCNLEESTIKEVGASRRARSYLAAVRHPQSPFSVPPSEGYVFDKDSGTMGLSVVDEPRNVYCTSRKSNRTMRKKEQLGRLESERACAGLVRSAKAIDPALNFYVPGERVSVLDYLIAQVVVESRGAVTFREVAESLQRGGDEAGLEDDVI</sequence>
<evidence type="ECO:0000256" key="5">
    <source>
        <dbReference type="ARBA" id="ARBA00022695"/>
    </source>
</evidence>
<feature type="domain" description="RdRp catalytic" evidence="9">
    <location>
        <begin position="369"/>
        <end position="565"/>
    </location>
</feature>
<protein>
    <recommendedName>
        <fullName evidence="2 8">RNA-directed RNA polymerase catalytic subunit</fullName>
        <ecNumber evidence="1 8">2.7.7.48</ecNumber>
    </recommendedName>
</protein>
<evidence type="ECO:0000259" key="9">
    <source>
        <dbReference type="PROSITE" id="PS50525"/>
    </source>
</evidence>
<dbReference type="PROSITE" id="PS50525">
    <property type="entry name" value="RDRP_SSRNA_NEG_SEG"/>
    <property type="match status" value="1"/>
</dbReference>
<dbReference type="EC" id="2.7.7.48" evidence="1 8"/>
<evidence type="ECO:0000256" key="8">
    <source>
        <dbReference type="RuleBase" id="RU004330"/>
    </source>
</evidence>
<comment type="catalytic activity">
    <reaction evidence="8">
        <text>RNA(n) + a ribonucleoside 5'-triphosphate = RNA(n+1) + diphosphate</text>
        <dbReference type="Rhea" id="RHEA:21248"/>
        <dbReference type="Rhea" id="RHEA-COMP:14527"/>
        <dbReference type="Rhea" id="RHEA-COMP:17342"/>
        <dbReference type="ChEBI" id="CHEBI:33019"/>
        <dbReference type="ChEBI" id="CHEBI:61557"/>
        <dbReference type="ChEBI" id="CHEBI:140395"/>
        <dbReference type="EC" id="2.7.7.48"/>
    </reaction>
</comment>
<keyword evidence="3 8" id="KW-0696">RNA-directed RNA polymerase</keyword>
<accession>A0A7D7IKG6</accession>
<proteinExistence type="predicted"/>
<dbReference type="Pfam" id="PF00602">
    <property type="entry name" value="Flu_PB1"/>
    <property type="match status" value="2"/>
</dbReference>
<dbReference type="GO" id="GO:0039694">
    <property type="term" value="P:viral RNA genome replication"/>
    <property type="evidence" value="ECO:0007669"/>
    <property type="project" value="InterPro"/>
</dbReference>
<evidence type="ECO:0000313" key="10">
    <source>
        <dbReference type="EMBL" id="QMP82367.1"/>
    </source>
</evidence>
<name>A0A7D7IKG6_9ORTO</name>